<dbReference type="Proteomes" id="UP001056384">
    <property type="component" value="Chromosome 7"/>
</dbReference>
<protein>
    <submittedName>
        <fullName evidence="2">Carbohydrate kinase PfkB, ribokinase</fullName>
    </submittedName>
</protein>
<keyword evidence="3" id="KW-1185">Reference proteome</keyword>
<dbReference type="Gene3D" id="3.40.1190.20">
    <property type="match status" value="1"/>
</dbReference>
<evidence type="ECO:0000259" key="1">
    <source>
        <dbReference type="Pfam" id="PF00294"/>
    </source>
</evidence>
<dbReference type="OrthoDB" id="497927at2759"/>
<proteinExistence type="predicted"/>
<dbReference type="PANTHER" id="PTHR47098:SF1">
    <property type="entry name" value="PFKB FAMILY CARBOHYDRATE KINASE SUPERFAMILY (AFU_ORTHOLOGUE AFUA_4G09500)"/>
    <property type="match status" value="1"/>
</dbReference>
<dbReference type="SUPFAM" id="SSF53613">
    <property type="entry name" value="Ribokinase-like"/>
    <property type="match status" value="1"/>
</dbReference>
<keyword evidence="2" id="KW-0418">Kinase</keyword>
<reference evidence="2" key="1">
    <citation type="submission" date="2022-06" db="EMBL/GenBank/DDBJ databases">
        <title>Complete genome sequences of two strains of the flax pathogen Septoria linicola.</title>
        <authorList>
            <person name="Lapalu N."/>
            <person name="Simon A."/>
            <person name="Demenou B."/>
            <person name="Paumier D."/>
            <person name="Guillot M.-P."/>
            <person name="Gout L."/>
            <person name="Valade R."/>
        </authorList>
    </citation>
    <scope>NUCLEOTIDE SEQUENCE</scope>
    <source>
        <strain evidence="2">SE15195</strain>
    </source>
</reference>
<dbReference type="Pfam" id="PF00294">
    <property type="entry name" value="PfkB"/>
    <property type="match status" value="1"/>
</dbReference>
<keyword evidence="2" id="KW-0808">Transferase</keyword>
<dbReference type="PANTHER" id="PTHR47098">
    <property type="entry name" value="PROTEIN MAK32"/>
    <property type="match status" value="1"/>
</dbReference>
<evidence type="ECO:0000313" key="2">
    <source>
        <dbReference type="EMBL" id="USW55279.1"/>
    </source>
</evidence>
<sequence length="362" mass="38965">MADHDDTPIRFVSLGMVILDELHLPGGRLRENVLGGSCSYSTVGACLAVDGASQQVGCFVLAGDDFPADAEEQLQSWRVSLVIQKQPERKSMRGKLQYHDDKSSNKTFGYMTPSLQPAPADLPLEFLTSSSFHLLAGPEQVVQQVGALLRLREAHGITARPLLIWEPLPMHCRPNSLAAHVEASRLVDVFSPNHLELDALCGRLHSQGDKAPTEIGREHIQSCTAAFLADDTASVAGEQLCIVRAGEYGALVATRSVNAAGADQIDMTWVDAFYSTNEKDQIVDPTGAGNAFLGALAIELQQNGGDAVEAAVKANVASSFVCQQVGLPIIGRDSGVQTWNDISVASRMQEYERKTRPERGSS</sequence>
<dbReference type="GO" id="GO:0016301">
    <property type="term" value="F:kinase activity"/>
    <property type="evidence" value="ECO:0007669"/>
    <property type="project" value="UniProtKB-KW"/>
</dbReference>
<name>A0A9Q9ATS6_9PEZI</name>
<feature type="domain" description="Carbohydrate kinase PfkB" evidence="1">
    <location>
        <begin position="58"/>
        <end position="326"/>
    </location>
</feature>
<dbReference type="InterPro" id="IPR011611">
    <property type="entry name" value="PfkB_dom"/>
</dbReference>
<organism evidence="2 3">
    <name type="scientific">Septoria linicola</name>
    <dbReference type="NCBI Taxonomy" id="215465"/>
    <lineage>
        <taxon>Eukaryota</taxon>
        <taxon>Fungi</taxon>
        <taxon>Dikarya</taxon>
        <taxon>Ascomycota</taxon>
        <taxon>Pezizomycotina</taxon>
        <taxon>Dothideomycetes</taxon>
        <taxon>Dothideomycetidae</taxon>
        <taxon>Mycosphaerellales</taxon>
        <taxon>Mycosphaerellaceae</taxon>
        <taxon>Septoria</taxon>
    </lineage>
</organism>
<accession>A0A9Q9ATS6</accession>
<dbReference type="InterPro" id="IPR029056">
    <property type="entry name" value="Ribokinase-like"/>
</dbReference>
<dbReference type="AlphaFoldDB" id="A0A9Q9ATS6"/>
<gene>
    <name evidence="2" type="ORF">Slin15195_G085980</name>
</gene>
<dbReference type="EMBL" id="CP099424">
    <property type="protein sequence ID" value="USW55279.1"/>
    <property type="molecule type" value="Genomic_DNA"/>
</dbReference>
<evidence type="ECO:0000313" key="3">
    <source>
        <dbReference type="Proteomes" id="UP001056384"/>
    </source>
</evidence>